<dbReference type="EMBL" id="BDSP01000204">
    <property type="protein sequence ID" value="GAX23920.1"/>
    <property type="molecule type" value="Genomic_DNA"/>
</dbReference>
<keyword evidence="2 5" id="KW-0812">Transmembrane</keyword>
<gene>
    <name evidence="7" type="ORF">FisN_20Hh127</name>
</gene>
<evidence type="ECO:0000256" key="2">
    <source>
        <dbReference type="ARBA" id="ARBA00022692"/>
    </source>
</evidence>
<dbReference type="InterPro" id="IPR002912">
    <property type="entry name" value="ACT_dom"/>
</dbReference>
<dbReference type="InterPro" id="IPR019537">
    <property type="entry name" value="TMEM65"/>
</dbReference>
<comment type="caution">
    <text evidence="7">The sequence shown here is derived from an EMBL/GenBank/DDBJ whole genome shotgun (WGS) entry which is preliminary data.</text>
</comment>
<feature type="transmembrane region" description="Helical" evidence="5">
    <location>
        <begin position="134"/>
        <end position="155"/>
    </location>
</feature>
<dbReference type="OrthoDB" id="430821at2759"/>
<dbReference type="CDD" id="cd02116">
    <property type="entry name" value="ACT"/>
    <property type="match status" value="1"/>
</dbReference>
<evidence type="ECO:0000256" key="4">
    <source>
        <dbReference type="ARBA" id="ARBA00023136"/>
    </source>
</evidence>
<dbReference type="SUPFAM" id="SSF55021">
    <property type="entry name" value="ACT-like"/>
    <property type="match status" value="1"/>
</dbReference>
<name>A0A1Z5KC95_FISSO</name>
<organism evidence="7 8">
    <name type="scientific">Fistulifera solaris</name>
    <name type="common">Oleaginous diatom</name>
    <dbReference type="NCBI Taxonomy" id="1519565"/>
    <lineage>
        <taxon>Eukaryota</taxon>
        <taxon>Sar</taxon>
        <taxon>Stramenopiles</taxon>
        <taxon>Ochrophyta</taxon>
        <taxon>Bacillariophyta</taxon>
        <taxon>Bacillariophyceae</taxon>
        <taxon>Bacillariophycidae</taxon>
        <taxon>Naviculales</taxon>
        <taxon>Naviculaceae</taxon>
        <taxon>Fistulifera</taxon>
    </lineage>
</organism>
<dbReference type="AlphaFoldDB" id="A0A1Z5KC95"/>
<sequence>MLRTGLTFSRRQVVGRRRPNKSTLSGTSFVEETIPEPTKEQLRAVFLRAAVPMIGFGFMDQTVMLQAGHMIDCTIGVTLGLSTLTAAAFGQVCSDAAGVLCGGTVESLAHAAGLPPNTLTVAQRQLQHVKRVKFTGNLAGVLLGCCLGLLNLLFIDTERSTTLKLQELTSEHEFSFTIEASNAVREDITALTVRGPNVDGVLASMTTALASRGCSLVELHAKSVSENEIEDVFYVVNRETGQQYEDDDLNELARSVMDSTRKPMSVLLVHNRLREMEDINASLKERVQTLESVMIDQQITVIPRG</sequence>
<evidence type="ECO:0000256" key="3">
    <source>
        <dbReference type="ARBA" id="ARBA00022989"/>
    </source>
</evidence>
<evidence type="ECO:0000313" key="7">
    <source>
        <dbReference type="EMBL" id="GAX23920.1"/>
    </source>
</evidence>
<evidence type="ECO:0000256" key="5">
    <source>
        <dbReference type="SAM" id="Phobius"/>
    </source>
</evidence>
<evidence type="ECO:0000259" key="6">
    <source>
        <dbReference type="PROSITE" id="PS51671"/>
    </source>
</evidence>
<evidence type="ECO:0000313" key="8">
    <source>
        <dbReference type="Proteomes" id="UP000198406"/>
    </source>
</evidence>
<keyword evidence="3 5" id="KW-1133">Transmembrane helix</keyword>
<dbReference type="InterPro" id="IPR045865">
    <property type="entry name" value="ACT-like_dom_sf"/>
</dbReference>
<reference evidence="7 8" key="1">
    <citation type="journal article" date="2015" name="Plant Cell">
        <title>Oil accumulation by the oleaginous diatom Fistulifera solaris as revealed by the genome and transcriptome.</title>
        <authorList>
            <person name="Tanaka T."/>
            <person name="Maeda Y."/>
            <person name="Veluchamy A."/>
            <person name="Tanaka M."/>
            <person name="Abida H."/>
            <person name="Marechal E."/>
            <person name="Bowler C."/>
            <person name="Muto M."/>
            <person name="Sunaga Y."/>
            <person name="Tanaka M."/>
            <person name="Yoshino T."/>
            <person name="Taniguchi T."/>
            <person name="Fukuda Y."/>
            <person name="Nemoto M."/>
            <person name="Matsumoto M."/>
            <person name="Wong P.S."/>
            <person name="Aburatani S."/>
            <person name="Fujibuchi W."/>
        </authorList>
    </citation>
    <scope>NUCLEOTIDE SEQUENCE [LARGE SCALE GENOMIC DNA]</scope>
    <source>
        <strain evidence="7 8">JPCC DA0580</strain>
    </source>
</reference>
<dbReference type="InParanoid" id="A0A1Z5KC95"/>
<comment type="subcellular location">
    <subcellularLocation>
        <location evidence="1">Membrane</location>
        <topology evidence="1">Multi-pass membrane protein</topology>
    </subcellularLocation>
</comment>
<keyword evidence="8" id="KW-1185">Reference proteome</keyword>
<dbReference type="Proteomes" id="UP000198406">
    <property type="component" value="Unassembled WGS sequence"/>
</dbReference>
<dbReference type="PROSITE" id="PS51671">
    <property type="entry name" value="ACT"/>
    <property type="match status" value="1"/>
</dbReference>
<evidence type="ECO:0000256" key="1">
    <source>
        <dbReference type="ARBA" id="ARBA00004141"/>
    </source>
</evidence>
<accession>A0A1Z5KC95</accession>
<feature type="domain" description="ACT" evidence="6">
    <location>
        <begin position="190"/>
        <end position="264"/>
    </location>
</feature>
<dbReference type="Pfam" id="PF10507">
    <property type="entry name" value="TMEM65"/>
    <property type="match status" value="1"/>
</dbReference>
<dbReference type="PANTHER" id="PTHR21706">
    <property type="entry name" value="TRANSMEMBRANE PROTEIN 65"/>
    <property type="match status" value="1"/>
</dbReference>
<keyword evidence="4 5" id="KW-0472">Membrane</keyword>
<protein>
    <recommendedName>
        <fullName evidence="6">ACT domain-containing protein</fullName>
    </recommendedName>
</protein>
<proteinExistence type="predicted"/>
<dbReference type="PANTHER" id="PTHR21706:SF15">
    <property type="entry name" value="TRANSMEMBRANE PROTEIN 65"/>
    <property type="match status" value="1"/>
</dbReference>
<dbReference type="GO" id="GO:0005739">
    <property type="term" value="C:mitochondrion"/>
    <property type="evidence" value="ECO:0007669"/>
    <property type="project" value="TreeGrafter"/>
</dbReference>
<dbReference type="GO" id="GO:0016020">
    <property type="term" value="C:membrane"/>
    <property type="evidence" value="ECO:0007669"/>
    <property type="project" value="UniProtKB-SubCell"/>
</dbReference>